<gene>
    <name evidence="2" type="ORF">FHU37_001808</name>
</gene>
<reference evidence="2 3" key="1">
    <citation type="submission" date="2020-07" db="EMBL/GenBank/DDBJ databases">
        <title>Sequencing the genomes of 1000 actinobacteria strains.</title>
        <authorList>
            <person name="Klenk H.-P."/>
        </authorList>
    </citation>
    <scope>NUCLEOTIDE SEQUENCE [LARGE SCALE GENOMIC DNA]</scope>
    <source>
        <strain evidence="2 3">DSM 42178</strain>
    </source>
</reference>
<proteinExistence type="predicted"/>
<organism evidence="2 3">
    <name type="scientific">Allostreptomyces psammosilenae</name>
    <dbReference type="NCBI Taxonomy" id="1892865"/>
    <lineage>
        <taxon>Bacteria</taxon>
        <taxon>Bacillati</taxon>
        <taxon>Actinomycetota</taxon>
        <taxon>Actinomycetes</taxon>
        <taxon>Kitasatosporales</taxon>
        <taxon>Streptomycetaceae</taxon>
        <taxon>Allostreptomyces</taxon>
    </lineage>
</organism>
<feature type="region of interest" description="Disordered" evidence="1">
    <location>
        <begin position="1"/>
        <end position="44"/>
    </location>
</feature>
<evidence type="ECO:0000256" key="1">
    <source>
        <dbReference type="SAM" id="MobiDB-lite"/>
    </source>
</evidence>
<name>A0A852ZSQ7_9ACTN</name>
<dbReference type="Proteomes" id="UP000567795">
    <property type="component" value="Unassembled WGS sequence"/>
</dbReference>
<evidence type="ECO:0000313" key="2">
    <source>
        <dbReference type="EMBL" id="NYI04865.1"/>
    </source>
</evidence>
<protein>
    <submittedName>
        <fullName evidence="2">Uncharacterized protein</fullName>
    </submittedName>
</protein>
<evidence type="ECO:0000313" key="3">
    <source>
        <dbReference type="Proteomes" id="UP000567795"/>
    </source>
</evidence>
<dbReference type="AlphaFoldDB" id="A0A852ZSQ7"/>
<keyword evidence="3" id="KW-1185">Reference proteome</keyword>
<sequence length="44" mass="4938">MFMTCLTMGRRPTGGRAGMWPGHRRARPVRRTGGDYPSAEPSFQ</sequence>
<comment type="caution">
    <text evidence="2">The sequence shown here is derived from an EMBL/GenBank/DDBJ whole genome shotgun (WGS) entry which is preliminary data.</text>
</comment>
<dbReference type="EMBL" id="JACBZD010000001">
    <property type="protein sequence ID" value="NYI04865.1"/>
    <property type="molecule type" value="Genomic_DNA"/>
</dbReference>
<accession>A0A852ZSQ7</accession>